<sequence length="193" mass="22758">MVNFNYFRTLDPETADLARELIDANINQRSEFSSFVNLWMGFNGWMECVTDANTDAEMITALVSHQRLSDAYDDLMKHCPDFQEKVEIFATMWPVLNVRDVRRKLGRDAFWRFSREELMAEVVRENVKLQPITWSAGDVPTWPHLLRTVYAVRCNLFHGSKSPQNYRDHELVVSCDKILRMFIDHTGCFEWRD</sequence>
<organism evidence="1 2">
    <name type="scientific">Pseudomonas wuhanensis</name>
    <dbReference type="NCBI Taxonomy" id="2954098"/>
    <lineage>
        <taxon>Bacteria</taxon>
        <taxon>Pseudomonadati</taxon>
        <taxon>Pseudomonadota</taxon>
        <taxon>Gammaproteobacteria</taxon>
        <taxon>Pseudomonadales</taxon>
        <taxon>Pseudomonadaceae</taxon>
        <taxon>Pseudomonas</taxon>
    </lineage>
</organism>
<accession>A0ABY9GK63</accession>
<dbReference type="RefSeq" id="WP_305421753.1">
    <property type="nucleotide sequence ID" value="NZ_CP117430.1"/>
</dbReference>
<evidence type="ECO:0000313" key="1">
    <source>
        <dbReference type="EMBL" id="WLI16158.1"/>
    </source>
</evidence>
<protein>
    <recommendedName>
        <fullName evidence="3">Apea-like HEPN domain-containing protein</fullName>
    </recommendedName>
</protein>
<name>A0ABY9GK63_9PSED</name>
<reference evidence="1 2" key="1">
    <citation type="submission" date="2023-02" db="EMBL/GenBank/DDBJ databases">
        <title>Evolution of Hrp T3SS in non-pathogenic Pseudomonas fluorescens.</title>
        <authorList>
            <person name="Liao K."/>
            <person name="Wei H."/>
            <person name="Gu Y."/>
        </authorList>
    </citation>
    <scope>NUCLEOTIDE SEQUENCE [LARGE SCALE GENOMIC DNA]</scope>
    <source>
        <strain evidence="1 2">FP607</strain>
    </source>
</reference>
<dbReference type="EMBL" id="CP117430">
    <property type="protein sequence ID" value="WLI16158.1"/>
    <property type="molecule type" value="Genomic_DNA"/>
</dbReference>
<dbReference type="Proteomes" id="UP001230768">
    <property type="component" value="Chromosome"/>
</dbReference>
<evidence type="ECO:0000313" key="2">
    <source>
        <dbReference type="Proteomes" id="UP001230768"/>
    </source>
</evidence>
<proteinExistence type="predicted"/>
<keyword evidence="2" id="KW-1185">Reference proteome</keyword>
<evidence type="ECO:0008006" key="3">
    <source>
        <dbReference type="Google" id="ProtNLM"/>
    </source>
</evidence>
<gene>
    <name evidence="1" type="ORF">PSH88_17585</name>
</gene>